<keyword evidence="2" id="KW-1185">Reference proteome</keyword>
<reference evidence="1" key="2">
    <citation type="submission" date="2021-08" db="EMBL/GenBank/DDBJ databases">
        <authorList>
            <person name="Gostincar C."/>
            <person name="Sun X."/>
            <person name="Song Z."/>
            <person name="Gunde-Cimerman N."/>
        </authorList>
    </citation>
    <scope>NUCLEOTIDE SEQUENCE</scope>
    <source>
        <strain evidence="1">EXF-9298</strain>
    </source>
</reference>
<organism evidence="1 2">
    <name type="scientific">Aureobasidium melanogenum</name>
    <name type="common">Aureobasidium pullulans var. melanogenum</name>
    <dbReference type="NCBI Taxonomy" id="46634"/>
    <lineage>
        <taxon>Eukaryota</taxon>
        <taxon>Fungi</taxon>
        <taxon>Dikarya</taxon>
        <taxon>Ascomycota</taxon>
        <taxon>Pezizomycotina</taxon>
        <taxon>Dothideomycetes</taxon>
        <taxon>Dothideomycetidae</taxon>
        <taxon>Dothideales</taxon>
        <taxon>Saccotheciaceae</taxon>
        <taxon>Aureobasidium</taxon>
    </lineage>
</organism>
<dbReference type="Proteomes" id="UP000729357">
    <property type="component" value="Unassembled WGS sequence"/>
</dbReference>
<feature type="non-terminal residue" evidence="1">
    <location>
        <position position="219"/>
    </location>
</feature>
<protein>
    <submittedName>
        <fullName evidence="1">Uncharacterized protein</fullName>
    </submittedName>
</protein>
<proteinExistence type="predicted"/>
<gene>
    <name evidence="1" type="ORF">KCU98_g80</name>
</gene>
<dbReference type="EMBL" id="JAHFXS010000001">
    <property type="protein sequence ID" value="KAG9991836.1"/>
    <property type="molecule type" value="Genomic_DNA"/>
</dbReference>
<evidence type="ECO:0000313" key="1">
    <source>
        <dbReference type="EMBL" id="KAG9991836.1"/>
    </source>
</evidence>
<dbReference type="AlphaFoldDB" id="A0A9P8G6X0"/>
<evidence type="ECO:0000313" key="2">
    <source>
        <dbReference type="Proteomes" id="UP000729357"/>
    </source>
</evidence>
<reference evidence="1" key="1">
    <citation type="journal article" date="2021" name="J Fungi (Basel)">
        <title>Virulence traits and population genomics of the black yeast Aureobasidium melanogenum.</title>
        <authorList>
            <person name="Cernosa A."/>
            <person name="Sun X."/>
            <person name="Gostincar C."/>
            <person name="Fang C."/>
            <person name="Gunde-Cimerman N."/>
            <person name="Song Z."/>
        </authorList>
    </citation>
    <scope>NUCLEOTIDE SEQUENCE</scope>
    <source>
        <strain evidence="1">EXF-9298</strain>
    </source>
</reference>
<accession>A0A9P8G6X0</accession>
<sequence length="219" mass="24863">MSQFHNFQSALSVAEKREPRMEPHVRVKHIMRLTLRATFFERFVSKPFCLKRNYAPSPSGGMHIHHTHISALSKFALRPDRAMSCVSVTIWRREYCISLRALADQKDNQARSNSRRSCKMPSVAWIGGTVSVMARPGGMHDTRHRSDKEPLLSTDFAMCYSTVSTAKMCYPCVYALRIGPEIAAKVVGRESVHCILGIRMVILSLHRLRLTQACDSWSV</sequence>
<name>A0A9P8G6X0_AURME</name>
<comment type="caution">
    <text evidence="1">The sequence shown here is derived from an EMBL/GenBank/DDBJ whole genome shotgun (WGS) entry which is preliminary data.</text>
</comment>